<dbReference type="AlphaFoldDB" id="A0A813UPY0"/>
<feature type="transmembrane region" description="Helical" evidence="5">
    <location>
        <begin position="192"/>
        <end position="217"/>
    </location>
</feature>
<dbReference type="Gene3D" id="1.20.1070.10">
    <property type="entry name" value="Rhodopsin 7-helix transmembrane proteins"/>
    <property type="match status" value="1"/>
</dbReference>
<feature type="transmembrane region" description="Helical" evidence="5">
    <location>
        <begin position="57"/>
        <end position="76"/>
    </location>
</feature>
<dbReference type="GO" id="GO:0016020">
    <property type="term" value="C:membrane"/>
    <property type="evidence" value="ECO:0007669"/>
    <property type="project" value="UniProtKB-SubCell"/>
</dbReference>
<feature type="transmembrane region" description="Helical" evidence="5">
    <location>
        <begin position="238"/>
        <end position="258"/>
    </location>
</feature>
<feature type="transmembrane region" description="Helical" evidence="5">
    <location>
        <begin position="136"/>
        <end position="159"/>
    </location>
</feature>
<evidence type="ECO:0000313" key="8">
    <source>
        <dbReference type="EMBL" id="CAF0870767.1"/>
    </source>
</evidence>
<gene>
    <name evidence="8" type="ORF">BJG266_LOCUS8886</name>
    <name evidence="9" type="ORF">QVE165_LOCUS15739</name>
    <name evidence="7" type="ORF">QVE165_LOCUS5767</name>
</gene>
<evidence type="ECO:0000256" key="5">
    <source>
        <dbReference type="SAM" id="Phobius"/>
    </source>
</evidence>
<dbReference type="SUPFAM" id="SSF81321">
    <property type="entry name" value="Family A G protein-coupled receptor-like"/>
    <property type="match status" value="1"/>
</dbReference>
<dbReference type="CDD" id="cd00637">
    <property type="entry name" value="7tm_classA_rhodopsin-like"/>
    <property type="match status" value="1"/>
</dbReference>
<evidence type="ECO:0000259" key="6">
    <source>
        <dbReference type="PROSITE" id="PS50262"/>
    </source>
</evidence>
<sequence length="328" mass="39341">MGINETNNSSNTEISLSKSIQFWLLSILDIPSIFCSLFLLYHLLTKQIRRSTLNNHVIIKILLISLFIQLIDIPLYLNFLRSNPVWPQTLVTCIVWWYATHAMYNTTIILTAWLYFERYIRIFHNEYISTKIKQWLFHYISIIFFLIFPMIYYILVLFIPSCEQQFIYDYTQAWCALCPCYYNNNLSTIVDIAINSILPCLLIALFSIVLLIHTIWIKNIRLKRVVQWKQYRKMIIQLFSISSLFIIFNSPLMLYYLLYILQYIPLDIDPQIEDYLNFLSYFSTLFLPFSILFSLSHGCFRNGCKKFRKNFRKHRANIHPKKNPRLQH</sequence>
<evidence type="ECO:0000313" key="9">
    <source>
        <dbReference type="EMBL" id="CAF1016174.1"/>
    </source>
</evidence>
<proteinExistence type="predicted"/>
<dbReference type="Proteomes" id="UP000663832">
    <property type="component" value="Unassembled WGS sequence"/>
</dbReference>
<evidence type="ECO:0000256" key="4">
    <source>
        <dbReference type="ARBA" id="ARBA00023136"/>
    </source>
</evidence>
<comment type="subcellular location">
    <subcellularLocation>
        <location evidence="1">Membrane</location>
    </subcellularLocation>
</comment>
<dbReference type="EMBL" id="CAJNOM010000023">
    <property type="protein sequence ID" value="CAF0830725.1"/>
    <property type="molecule type" value="Genomic_DNA"/>
</dbReference>
<accession>A0A813UPY0</accession>
<name>A0A813UPY0_9BILA</name>
<keyword evidence="3 5" id="KW-1133">Transmembrane helix</keyword>
<dbReference type="Proteomes" id="UP000663877">
    <property type="component" value="Unassembled WGS sequence"/>
</dbReference>
<dbReference type="InterPro" id="IPR017452">
    <property type="entry name" value="GPCR_Rhodpsn_7TM"/>
</dbReference>
<feature type="domain" description="G-protein coupled receptors family 1 profile" evidence="6">
    <location>
        <begin position="35"/>
        <end position="291"/>
    </location>
</feature>
<feature type="transmembrane region" description="Helical" evidence="5">
    <location>
        <begin position="20"/>
        <end position="45"/>
    </location>
</feature>
<keyword evidence="4 5" id="KW-0472">Membrane</keyword>
<evidence type="ECO:0000313" key="7">
    <source>
        <dbReference type="EMBL" id="CAF0830725.1"/>
    </source>
</evidence>
<keyword evidence="10" id="KW-1185">Reference proteome</keyword>
<evidence type="ECO:0000313" key="10">
    <source>
        <dbReference type="Proteomes" id="UP000663832"/>
    </source>
</evidence>
<dbReference type="PROSITE" id="PS50262">
    <property type="entry name" value="G_PROTEIN_RECEP_F1_2"/>
    <property type="match status" value="1"/>
</dbReference>
<evidence type="ECO:0000256" key="2">
    <source>
        <dbReference type="ARBA" id="ARBA00022692"/>
    </source>
</evidence>
<feature type="transmembrane region" description="Helical" evidence="5">
    <location>
        <begin position="96"/>
        <end position="116"/>
    </location>
</feature>
<feature type="transmembrane region" description="Helical" evidence="5">
    <location>
        <begin position="278"/>
        <end position="300"/>
    </location>
</feature>
<reference evidence="7" key="1">
    <citation type="submission" date="2021-02" db="EMBL/GenBank/DDBJ databases">
        <authorList>
            <person name="Nowell W R."/>
        </authorList>
    </citation>
    <scope>NUCLEOTIDE SEQUENCE</scope>
</reference>
<protein>
    <recommendedName>
        <fullName evidence="6">G-protein coupled receptors family 1 profile domain-containing protein</fullName>
    </recommendedName>
</protein>
<keyword evidence="2 5" id="KW-0812">Transmembrane</keyword>
<comment type="caution">
    <text evidence="7">The sequence shown here is derived from an EMBL/GenBank/DDBJ whole genome shotgun (WGS) entry which is preliminary data.</text>
</comment>
<dbReference type="EMBL" id="CAJNOM010000086">
    <property type="protein sequence ID" value="CAF1016174.1"/>
    <property type="molecule type" value="Genomic_DNA"/>
</dbReference>
<evidence type="ECO:0000256" key="1">
    <source>
        <dbReference type="ARBA" id="ARBA00004370"/>
    </source>
</evidence>
<evidence type="ECO:0000256" key="3">
    <source>
        <dbReference type="ARBA" id="ARBA00022989"/>
    </source>
</evidence>
<organism evidence="7 10">
    <name type="scientific">Adineta steineri</name>
    <dbReference type="NCBI Taxonomy" id="433720"/>
    <lineage>
        <taxon>Eukaryota</taxon>
        <taxon>Metazoa</taxon>
        <taxon>Spiralia</taxon>
        <taxon>Gnathifera</taxon>
        <taxon>Rotifera</taxon>
        <taxon>Eurotatoria</taxon>
        <taxon>Bdelloidea</taxon>
        <taxon>Adinetida</taxon>
        <taxon>Adinetidae</taxon>
        <taxon>Adineta</taxon>
    </lineage>
</organism>
<dbReference type="EMBL" id="CAJNOI010000028">
    <property type="protein sequence ID" value="CAF0870767.1"/>
    <property type="molecule type" value="Genomic_DNA"/>
</dbReference>